<keyword evidence="1" id="KW-1133">Transmembrane helix</keyword>
<keyword evidence="1" id="KW-0812">Transmembrane</keyword>
<protein>
    <submittedName>
        <fullName evidence="2">Uncharacterized protein</fullName>
    </submittedName>
</protein>
<dbReference type="EMBL" id="BSFP01000048">
    <property type="protein sequence ID" value="GLL04689.1"/>
    <property type="molecule type" value="Genomic_DNA"/>
</dbReference>
<evidence type="ECO:0000313" key="2">
    <source>
        <dbReference type="EMBL" id="GLL04689.1"/>
    </source>
</evidence>
<name>A0A9W6KSH4_9ACTN</name>
<evidence type="ECO:0000313" key="3">
    <source>
        <dbReference type="Proteomes" id="UP001143480"/>
    </source>
</evidence>
<keyword evidence="3" id="KW-1185">Reference proteome</keyword>
<dbReference type="AlphaFoldDB" id="A0A9W6KSH4"/>
<proteinExistence type="predicted"/>
<reference evidence="2" key="2">
    <citation type="submission" date="2023-01" db="EMBL/GenBank/DDBJ databases">
        <authorList>
            <person name="Sun Q."/>
            <person name="Evtushenko L."/>
        </authorList>
    </citation>
    <scope>NUCLEOTIDE SEQUENCE</scope>
    <source>
        <strain evidence="2">VKM Ac-1321</strain>
    </source>
</reference>
<comment type="caution">
    <text evidence="2">The sequence shown here is derived from an EMBL/GenBank/DDBJ whole genome shotgun (WGS) entry which is preliminary data.</text>
</comment>
<dbReference type="Proteomes" id="UP001143480">
    <property type="component" value="Unassembled WGS sequence"/>
</dbReference>
<keyword evidence="1" id="KW-0472">Membrane</keyword>
<feature type="transmembrane region" description="Helical" evidence="1">
    <location>
        <begin position="20"/>
        <end position="43"/>
    </location>
</feature>
<gene>
    <name evidence="2" type="ORF">GCM10017581_064360</name>
</gene>
<reference evidence="2" key="1">
    <citation type="journal article" date="2014" name="Int. J. Syst. Evol. Microbiol.">
        <title>Complete genome sequence of Corynebacterium casei LMG S-19264T (=DSM 44701T), isolated from a smear-ripened cheese.</title>
        <authorList>
            <consortium name="US DOE Joint Genome Institute (JGI-PGF)"/>
            <person name="Walter F."/>
            <person name="Albersmeier A."/>
            <person name="Kalinowski J."/>
            <person name="Ruckert C."/>
        </authorList>
    </citation>
    <scope>NUCLEOTIDE SEQUENCE</scope>
    <source>
        <strain evidence="2">VKM Ac-1321</strain>
    </source>
</reference>
<accession>A0A9W6KSH4</accession>
<sequence>MGAFADPGRSWAVVTRRRPGAAGFGAAGAVLPLLAMVVVLVAARGRFGLTVTACTWSGTVRCAAPAVDDVGRHLQREQCSTPSS</sequence>
<organism evidence="2 3">
    <name type="scientific">Dactylosporangium matsuzakiense</name>
    <dbReference type="NCBI Taxonomy" id="53360"/>
    <lineage>
        <taxon>Bacteria</taxon>
        <taxon>Bacillati</taxon>
        <taxon>Actinomycetota</taxon>
        <taxon>Actinomycetes</taxon>
        <taxon>Micromonosporales</taxon>
        <taxon>Micromonosporaceae</taxon>
        <taxon>Dactylosporangium</taxon>
    </lineage>
</organism>
<evidence type="ECO:0000256" key="1">
    <source>
        <dbReference type="SAM" id="Phobius"/>
    </source>
</evidence>